<evidence type="ECO:0000313" key="5">
    <source>
        <dbReference type="Proteomes" id="UP000067625"/>
    </source>
</evidence>
<dbReference type="Pfam" id="PF00296">
    <property type="entry name" value="Bac_luciferase"/>
    <property type="match status" value="1"/>
</dbReference>
<dbReference type="InterPro" id="IPR050766">
    <property type="entry name" value="Bact_Lucif_Oxidored"/>
</dbReference>
<proteinExistence type="predicted"/>
<keyword evidence="1" id="KW-0560">Oxidoreductase</keyword>
<name>A0A0M4GBH5_9BACI</name>
<evidence type="ECO:0000259" key="3">
    <source>
        <dbReference type="Pfam" id="PF00296"/>
    </source>
</evidence>
<feature type="domain" description="Luciferase-like" evidence="3">
    <location>
        <begin position="2"/>
        <end position="304"/>
    </location>
</feature>
<dbReference type="PATRIC" id="fig|1441095.3.peg.3758"/>
<dbReference type="GO" id="GO:0004497">
    <property type="term" value="F:monooxygenase activity"/>
    <property type="evidence" value="ECO:0007669"/>
    <property type="project" value="UniProtKB-KW"/>
</dbReference>
<sequence length="351" mass="39580">MKFVLISLLSNHPNGVTGEVFTEQQMFQNVLNQAVLAEELGFDGYGVGERHGAPFLSSSPAVTLTAIAAQTSKIRLLTTVMVLSVLDPVRVAEDYATLDHLSGGRLDVIIGKGNDPRHYPLFGITEEEQWESLADRYKLLKLLWNEVGVTWEGKYRPPINNVTTKPRPFQKQIPVWHGSASSPLSTELAAKYGEPIFSSNTFHPMAKYKALIDHYRERLAYYGHDPKQAVVGSGARGLYLANTTEEAIKRYRPYYDAHMNTEASRFNQPPFRDLEDHIQNGSALVGSTDQVIEKILKYYEAYGHQVQSISVEGLSKNEQREQLERFATEVMPVLRREIPSTVWDSKRPTLI</sequence>
<dbReference type="GO" id="GO:0016705">
    <property type="term" value="F:oxidoreductase activity, acting on paired donors, with incorporation or reduction of molecular oxygen"/>
    <property type="evidence" value="ECO:0007669"/>
    <property type="project" value="InterPro"/>
</dbReference>
<dbReference type="EMBL" id="CP012600">
    <property type="protein sequence ID" value="ALC83070.1"/>
    <property type="molecule type" value="Genomic_DNA"/>
</dbReference>
<dbReference type="InterPro" id="IPR036661">
    <property type="entry name" value="Luciferase-like_sf"/>
</dbReference>
<dbReference type="STRING" id="1441095.AM592_16935"/>
<dbReference type="GO" id="GO:0005829">
    <property type="term" value="C:cytosol"/>
    <property type="evidence" value="ECO:0007669"/>
    <property type="project" value="TreeGrafter"/>
</dbReference>
<protein>
    <submittedName>
        <fullName evidence="4">Luciferase</fullName>
    </submittedName>
</protein>
<dbReference type="InterPro" id="IPR011251">
    <property type="entry name" value="Luciferase-like_dom"/>
</dbReference>
<keyword evidence="5" id="KW-1185">Reference proteome</keyword>
<dbReference type="PANTHER" id="PTHR30137:SF8">
    <property type="entry name" value="BLR5498 PROTEIN"/>
    <property type="match status" value="1"/>
</dbReference>
<reference evidence="4 5" key="2">
    <citation type="journal article" date="2016" name="Int. J. Syst. Evol. Microbiol.">
        <title>Bacillus gobiensis sp. nov., isolated from a soil sample.</title>
        <authorList>
            <person name="Liu B."/>
            <person name="Liu G.H."/>
            <person name="Cetin S."/>
            <person name="Schumann P."/>
            <person name="Pan Z.Z."/>
            <person name="Chen Q.Q."/>
        </authorList>
    </citation>
    <scope>NUCLEOTIDE SEQUENCE [LARGE SCALE GENOMIC DNA]</scope>
    <source>
        <strain evidence="4 5">FJAT-4402</strain>
    </source>
</reference>
<dbReference type="SUPFAM" id="SSF51679">
    <property type="entry name" value="Bacterial luciferase-like"/>
    <property type="match status" value="1"/>
</dbReference>
<dbReference type="RefSeq" id="WP_053604903.1">
    <property type="nucleotide sequence ID" value="NZ_CP012600.1"/>
</dbReference>
<accession>A0A0M4GBH5</accession>
<reference evidence="5" key="1">
    <citation type="submission" date="2015-08" db="EMBL/GenBank/DDBJ databases">
        <title>Genome sequencing project for genomic taxonomy and phylogenomics of Bacillus-like bacteria.</title>
        <authorList>
            <person name="Liu B."/>
            <person name="Wang J."/>
            <person name="Zhu Y."/>
            <person name="Liu G."/>
            <person name="Chen Q."/>
            <person name="Chen Z."/>
            <person name="Lan J."/>
            <person name="Che J."/>
            <person name="Ge C."/>
            <person name="Shi H."/>
            <person name="Pan Z."/>
            <person name="Liu X."/>
        </authorList>
    </citation>
    <scope>NUCLEOTIDE SEQUENCE [LARGE SCALE GENOMIC DNA]</scope>
    <source>
        <strain evidence="5">FJAT-4402</strain>
    </source>
</reference>
<dbReference type="OrthoDB" id="9776438at2"/>
<dbReference type="Proteomes" id="UP000067625">
    <property type="component" value="Chromosome"/>
</dbReference>
<dbReference type="Gene3D" id="3.20.20.30">
    <property type="entry name" value="Luciferase-like domain"/>
    <property type="match status" value="1"/>
</dbReference>
<evidence type="ECO:0000256" key="1">
    <source>
        <dbReference type="ARBA" id="ARBA00023002"/>
    </source>
</evidence>
<gene>
    <name evidence="4" type="ORF">AM592_16935</name>
</gene>
<keyword evidence="2" id="KW-0503">Monooxygenase</keyword>
<evidence type="ECO:0000313" key="4">
    <source>
        <dbReference type="EMBL" id="ALC83070.1"/>
    </source>
</evidence>
<dbReference type="AlphaFoldDB" id="A0A0M4GBH5"/>
<organism evidence="4 5">
    <name type="scientific">Bacillus gobiensis</name>
    <dbReference type="NCBI Taxonomy" id="1441095"/>
    <lineage>
        <taxon>Bacteria</taxon>
        <taxon>Bacillati</taxon>
        <taxon>Bacillota</taxon>
        <taxon>Bacilli</taxon>
        <taxon>Bacillales</taxon>
        <taxon>Bacillaceae</taxon>
        <taxon>Bacillus</taxon>
    </lineage>
</organism>
<evidence type="ECO:0000256" key="2">
    <source>
        <dbReference type="ARBA" id="ARBA00023033"/>
    </source>
</evidence>
<dbReference type="PANTHER" id="PTHR30137">
    <property type="entry name" value="LUCIFERASE-LIKE MONOOXYGENASE"/>
    <property type="match status" value="1"/>
</dbReference>